<keyword evidence="1 2" id="KW-0732">Signal</keyword>
<evidence type="ECO:0000256" key="1">
    <source>
        <dbReference type="ARBA" id="ARBA00022729"/>
    </source>
</evidence>
<reference evidence="4 5" key="1">
    <citation type="submission" date="2017-02" db="EMBL/GenBank/DDBJ databases">
        <authorList>
            <person name="Peterson S.W."/>
        </authorList>
    </citation>
    <scope>NUCLEOTIDE SEQUENCE [LARGE SCALE GENOMIC DNA]</scope>
    <source>
        <strain evidence="4 5">DSM 25262</strain>
    </source>
</reference>
<dbReference type="AlphaFoldDB" id="A0A1T5IIB5"/>
<organism evidence="4 5">
    <name type="scientific">Ohtaekwangia koreensis</name>
    <dbReference type="NCBI Taxonomy" id="688867"/>
    <lineage>
        <taxon>Bacteria</taxon>
        <taxon>Pseudomonadati</taxon>
        <taxon>Bacteroidota</taxon>
        <taxon>Cytophagia</taxon>
        <taxon>Cytophagales</taxon>
        <taxon>Fulvivirgaceae</taxon>
        <taxon>Ohtaekwangia</taxon>
    </lineage>
</organism>
<feature type="domain" description="Gingipain" evidence="3">
    <location>
        <begin position="401"/>
        <end position="773"/>
    </location>
</feature>
<dbReference type="SUPFAM" id="SSF52129">
    <property type="entry name" value="Caspase-like"/>
    <property type="match status" value="1"/>
</dbReference>
<dbReference type="InterPro" id="IPR029031">
    <property type="entry name" value="Gingipain_N_sf"/>
</dbReference>
<gene>
    <name evidence="4" type="ORF">SAMN05660236_0050</name>
</gene>
<dbReference type="Pfam" id="PF01364">
    <property type="entry name" value="Peptidase_C25"/>
    <property type="match status" value="1"/>
</dbReference>
<name>A0A1T5IIB5_9BACT</name>
<dbReference type="Gene3D" id="3.40.50.10390">
    <property type="entry name" value="Gingipain r, domain 1"/>
    <property type="match status" value="1"/>
</dbReference>
<dbReference type="CDD" id="cd02258">
    <property type="entry name" value="Peptidase_C25_N"/>
    <property type="match status" value="1"/>
</dbReference>
<dbReference type="NCBIfam" id="NF033707">
    <property type="entry name" value="T9SS_sortase"/>
    <property type="match status" value="1"/>
</dbReference>
<dbReference type="Proteomes" id="UP000190961">
    <property type="component" value="Unassembled WGS sequence"/>
</dbReference>
<feature type="chain" id="PRO_5012594759" evidence="2">
    <location>
        <begin position="23"/>
        <end position="1132"/>
    </location>
</feature>
<proteinExistence type="predicted"/>
<sequence>MQYRITIRNLFTLLLFVFVTEAKSQSAVLSTGKWYKVAIEKNGVYKISFNDFKKMGFDAAAIDPRKIKIFGNEGGMLPQANSTARPADLTENAIFVQGEDDGVFNSGDYIIWYAEGPDLVQYDVQRSVFKYESNLYSTQNFYFITVGSENGKRVTAVPSIPGTFPAIQSFNDYIYHEVDTYNELESGREWFERINLDQQAYTTSIAGIVDNSAITVVSDVMGQSTASSSFQLSWNNVTIAQQSISSITDSQYGIKGVHKRDTISTNASTIGASSTTNQEIKYIYTKTGSGSGYLDFFLLNVERKLALYGDQTIFRSRASLNNATSSFEIENANSNTLIWDITNPYEPSIQQYTLQGNKASFSTTTESLKEFVVFTTNIPAPVLIGSIANQNLHGLSTSNLVIIAHPDFKQEALRLASHREAHSGWTTAVVTPEEVYNEFSSGKQDISAIRDFMKHLYDKGPSILKALLLVGKSSYDYKDRVPNNTNYVATYESRNSLTPLETYSSDDYFGFLENNEGSWSEGISPENHSLEIGVGRLPVKTVDEAKNVIDKIINYDTNKKTFGSWRKNIVFVADDGSNSDFYTSTHQSQANTLANTIESAQAGLNAKKIFLGTYTKIVKPNGESIPEATEDIIDNFDRGALIINYTGHGNERVWTDEQVFTNFNIDELENTRYPFLVTATCEFGRQDDPAQISSAELSVLHPNGGAIGLVTTARPVYSFTNFELNKAFYEALFEKESGRYIPMGEVFRRTKNNSISGVGNRNFSLLGDPSMTLAMPPLSVSITDIKTATGSDTLKALSTAVVKGEIVHGDGSLYEDFNGTLEATLFDKQTDFVTIGKNIPAFSYKEWYNILFRGKASVKNGTFEFKFIVPKNMAYEIAPGKLSLYAADSSQSLEAAGATSDFKIGSSEKNPAADNTPPAIHLYMGDTTFTNGGIVSPDVTLLARLQDASGINVSAYGIGNNLVAVLDNDEIYPVSDYYIADQDDFTKGWINFPMKDLTPGKHSITLKAWDTYNNPAEARIDFRVTDGEDLKIETFANYPNPFETETTLYFTHNRSGDDLEAQLSIYSMTGQQLLAYSFSITESPYKVELMKFDGLTDLGKKLQPGLYLARVAVRSITNGSKNERLTKLIVVN</sequence>
<feature type="signal peptide" evidence="2">
    <location>
        <begin position="1"/>
        <end position="22"/>
    </location>
</feature>
<dbReference type="EMBL" id="FUZU01000001">
    <property type="protein sequence ID" value="SKC38762.1"/>
    <property type="molecule type" value="Genomic_DNA"/>
</dbReference>
<dbReference type="GO" id="GO:0006508">
    <property type="term" value="P:proteolysis"/>
    <property type="evidence" value="ECO:0007669"/>
    <property type="project" value="InterPro"/>
</dbReference>
<evidence type="ECO:0000259" key="3">
    <source>
        <dbReference type="Pfam" id="PF01364"/>
    </source>
</evidence>
<dbReference type="RefSeq" id="WP_079684707.1">
    <property type="nucleotide sequence ID" value="NZ_FUZU01000001.1"/>
</dbReference>
<dbReference type="OrthoDB" id="9809780at2"/>
<dbReference type="GO" id="GO:0008234">
    <property type="term" value="F:cysteine-type peptidase activity"/>
    <property type="evidence" value="ECO:0007669"/>
    <property type="project" value="InterPro"/>
</dbReference>
<evidence type="ECO:0000256" key="2">
    <source>
        <dbReference type="SAM" id="SignalP"/>
    </source>
</evidence>
<dbReference type="Gene3D" id="3.40.50.1460">
    <property type="match status" value="1"/>
</dbReference>
<evidence type="ECO:0000313" key="5">
    <source>
        <dbReference type="Proteomes" id="UP000190961"/>
    </source>
</evidence>
<evidence type="ECO:0000313" key="4">
    <source>
        <dbReference type="EMBL" id="SKC38762.1"/>
    </source>
</evidence>
<accession>A0A1T5IIB5</accession>
<dbReference type="STRING" id="688867.SAMN05660236_0050"/>
<keyword evidence="5" id="KW-1185">Reference proteome</keyword>
<dbReference type="InterPro" id="IPR001769">
    <property type="entry name" value="Gingipain"/>
</dbReference>
<dbReference type="InterPro" id="IPR029030">
    <property type="entry name" value="Caspase-like_dom_sf"/>
</dbReference>
<protein>
    <submittedName>
        <fullName evidence="4">Por secretion system C-terminal sorting domain-containing protein</fullName>
    </submittedName>
</protein>